<name>A0A5B7EKI2_PORTR</name>
<reference evidence="1 2" key="1">
    <citation type="submission" date="2019-05" db="EMBL/GenBank/DDBJ databases">
        <title>Another draft genome of Portunus trituberculatus and its Hox gene families provides insights of decapod evolution.</title>
        <authorList>
            <person name="Jeong J.-H."/>
            <person name="Song I."/>
            <person name="Kim S."/>
            <person name="Choi T."/>
            <person name="Kim D."/>
            <person name="Ryu S."/>
            <person name="Kim W."/>
        </authorList>
    </citation>
    <scope>NUCLEOTIDE SEQUENCE [LARGE SCALE GENOMIC DNA]</scope>
    <source>
        <tissue evidence="1">Muscle</tissue>
    </source>
</reference>
<dbReference type="AlphaFoldDB" id="A0A5B7EKI2"/>
<comment type="caution">
    <text evidence="1">The sequence shown here is derived from an EMBL/GenBank/DDBJ whole genome shotgun (WGS) entry which is preliminary data.</text>
</comment>
<gene>
    <name evidence="1" type="ORF">E2C01_027006</name>
</gene>
<proteinExistence type="predicted"/>
<keyword evidence="2" id="KW-1185">Reference proteome</keyword>
<dbReference type="Proteomes" id="UP000324222">
    <property type="component" value="Unassembled WGS sequence"/>
</dbReference>
<evidence type="ECO:0000313" key="1">
    <source>
        <dbReference type="EMBL" id="MPC33649.1"/>
    </source>
</evidence>
<evidence type="ECO:0000313" key="2">
    <source>
        <dbReference type="Proteomes" id="UP000324222"/>
    </source>
</evidence>
<organism evidence="1 2">
    <name type="scientific">Portunus trituberculatus</name>
    <name type="common">Swimming crab</name>
    <name type="synonym">Neptunus trituberculatus</name>
    <dbReference type="NCBI Taxonomy" id="210409"/>
    <lineage>
        <taxon>Eukaryota</taxon>
        <taxon>Metazoa</taxon>
        <taxon>Ecdysozoa</taxon>
        <taxon>Arthropoda</taxon>
        <taxon>Crustacea</taxon>
        <taxon>Multicrustacea</taxon>
        <taxon>Malacostraca</taxon>
        <taxon>Eumalacostraca</taxon>
        <taxon>Eucarida</taxon>
        <taxon>Decapoda</taxon>
        <taxon>Pleocyemata</taxon>
        <taxon>Brachyura</taxon>
        <taxon>Eubrachyura</taxon>
        <taxon>Portunoidea</taxon>
        <taxon>Portunidae</taxon>
        <taxon>Portuninae</taxon>
        <taxon>Portunus</taxon>
    </lineage>
</organism>
<accession>A0A5B7EKI2</accession>
<protein>
    <submittedName>
        <fullName evidence="1">Uncharacterized protein</fullName>
    </submittedName>
</protein>
<sequence length="119" mass="12611">MPDTSSQRAYPSIPLPPCVPPPSPPAPTPVWACGRACGTGRNISHGGLLPWILRPNLQYDGPSRFSPLIPSRCSSLILSHSSSLIPSFSSPPPPPPAAFPRLKFYFTAVTASVTAVPPR</sequence>
<dbReference type="EMBL" id="VSRR010002875">
    <property type="protein sequence ID" value="MPC33649.1"/>
    <property type="molecule type" value="Genomic_DNA"/>
</dbReference>